<accession>A0A6M4AX59</accession>
<evidence type="ECO:0000313" key="1">
    <source>
        <dbReference type="EMBL" id="QJQ33366.1"/>
    </source>
</evidence>
<dbReference type="InterPro" id="IPR038444">
    <property type="entry name" value="DUF465_sf"/>
</dbReference>
<protein>
    <submittedName>
        <fullName evidence="1">DUF465 domain-containing protein</fullName>
    </submittedName>
</protein>
<reference evidence="1 2" key="1">
    <citation type="submission" date="2020-01" db="EMBL/GenBank/DDBJ databases">
        <title>Sphingomonas sp. strain CSW-10.</title>
        <authorList>
            <person name="Chen W.-M."/>
        </authorList>
    </citation>
    <scope>NUCLEOTIDE SEQUENCE [LARGE SCALE GENOMIC DNA]</scope>
    <source>
        <strain evidence="1 2">CSW-10</strain>
    </source>
</reference>
<dbReference type="AlphaFoldDB" id="A0A6M4AX59"/>
<gene>
    <name evidence="1" type="ORF">GV829_13725</name>
</gene>
<dbReference type="Gene3D" id="6.10.280.50">
    <property type="match status" value="1"/>
</dbReference>
<dbReference type="RefSeq" id="WP_169947551.1">
    <property type="nucleotide sequence ID" value="NZ_CP053015.1"/>
</dbReference>
<dbReference type="InterPro" id="IPR007420">
    <property type="entry name" value="DUF465"/>
</dbReference>
<organism evidence="1 2">
    <name type="scientific">Sphingomonas lacunae</name>
    <dbReference type="NCBI Taxonomy" id="2698828"/>
    <lineage>
        <taxon>Bacteria</taxon>
        <taxon>Pseudomonadati</taxon>
        <taxon>Pseudomonadota</taxon>
        <taxon>Alphaproteobacteria</taxon>
        <taxon>Sphingomonadales</taxon>
        <taxon>Sphingomonadaceae</taxon>
        <taxon>Sphingomonas</taxon>
    </lineage>
</organism>
<proteinExistence type="predicted"/>
<evidence type="ECO:0000313" key="2">
    <source>
        <dbReference type="Proteomes" id="UP000503018"/>
    </source>
</evidence>
<dbReference type="Pfam" id="PF04325">
    <property type="entry name" value="DUF465"/>
    <property type="match status" value="1"/>
</dbReference>
<dbReference type="EMBL" id="CP053015">
    <property type="protein sequence ID" value="QJQ33366.1"/>
    <property type="molecule type" value="Genomic_DNA"/>
</dbReference>
<sequence length="82" mass="9217">MSHVPHDLHAEFPQDAEVLHSLKTGNSHFAALAERYHGVNREIHRIDSGVEAASDDHVEQLKRQRLAMLDEVSAMIAKARQP</sequence>
<keyword evidence="2" id="KW-1185">Reference proteome</keyword>
<dbReference type="Proteomes" id="UP000503018">
    <property type="component" value="Chromosome"/>
</dbReference>
<name>A0A6M4AX59_9SPHN</name>
<dbReference type="KEGG" id="slan:GV829_13725"/>